<dbReference type="Gene3D" id="1.10.357.10">
    <property type="entry name" value="Tetracycline Repressor, domain 2"/>
    <property type="match status" value="1"/>
</dbReference>
<keyword evidence="1" id="KW-0805">Transcription regulation</keyword>
<dbReference type="Pfam" id="PF00440">
    <property type="entry name" value="TetR_N"/>
    <property type="match status" value="1"/>
</dbReference>
<dbReference type="InterPro" id="IPR009057">
    <property type="entry name" value="Homeodomain-like_sf"/>
</dbReference>
<evidence type="ECO:0000256" key="2">
    <source>
        <dbReference type="ARBA" id="ARBA00023125"/>
    </source>
</evidence>
<dbReference type="EMBL" id="PVTF01000013">
    <property type="protein sequence ID" value="PRY35736.1"/>
    <property type="molecule type" value="Genomic_DNA"/>
</dbReference>
<dbReference type="Proteomes" id="UP000239494">
    <property type="component" value="Unassembled WGS sequence"/>
</dbReference>
<evidence type="ECO:0000256" key="3">
    <source>
        <dbReference type="ARBA" id="ARBA00023163"/>
    </source>
</evidence>
<dbReference type="RefSeq" id="WP_106193297.1">
    <property type="nucleotide sequence ID" value="NZ_PVTF01000013.1"/>
</dbReference>
<proteinExistence type="predicted"/>
<feature type="DNA-binding region" description="H-T-H motif" evidence="4">
    <location>
        <begin position="38"/>
        <end position="57"/>
    </location>
</feature>
<protein>
    <submittedName>
        <fullName evidence="6">TetR family transcriptional regulator</fullName>
    </submittedName>
</protein>
<keyword evidence="3" id="KW-0804">Transcription</keyword>
<evidence type="ECO:0000256" key="1">
    <source>
        <dbReference type="ARBA" id="ARBA00023015"/>
    </source>
</evidence>
<gene>
    <name evidence="6" type="ORF">CLV43_113163</name>
</gene>
<dbReference type="PRINTS" id="PR00455">
    <property type="entry name" value="HTHTETR"/>
</dbReference>
<evidence type="ECO:0000313" key="7">
    <source>
        <dbReference type="Proteomes" id="UP000239494"/>
    </source>
</evidence>
<name>A0A2T0SQQ8_9PSEU</name>
<dbReference type="InterPro" id="IPR049445">
    <property type="entry name" value="TetR_SbtR-like_C"/>
</dbReference>
<sequence length="217" mass="23719">MTTEAPPAATLRTDARHNRDRIVETARRLFAAKGLDVTLAEVARRSGVGIATLYRRFPTKEALIIEAFTEQFAECASVVHRALDKPDPWQAFCSVVETVCAMQAVDKGFAAAFVSTFPDAIPLDDERLYLDSGFDELVQRAKDAGKLRPDFDRNDLALLLMANGGITAESPEAAVAASRRLVAFLLHSFRADLVDPEVPLPPPAPLDLRHLVCPPPD</sequence>
<dbReference type="GO" id="GO:0003700">
    <property type="term" value="F:DNA-binding transcription factor activity"/>
    <property type="evidence" value="ECO:0007669"/>
    <property type="project" value="TreeGrafter"/>
</dbReference>
<dbReference type="OrthoDB" id="9795011at2"/>
<dbReference type="SUPFAM" id="SSF48498">
    <property type="entry name" value="Tetracyclin repressor-like, C-terminal domain"/>
    <property type="match status" value="1"/>
</dbReference>
<keyword evidence="2 4" id="KW-0238">DNA-binding</keyword>
<dbReference type="InterPro" id="IPR036271">
    <property type="entry name" value="Tet_transcr_reg_TetR-rel_C_sf"/>
</dbReference>
<dbReference type="Pfam" id="PF21597">
    <property type="entry name" value="TetR_C_43"/>
    <property type="match status" value="1"/>
</dbReference>
<dbReference type="SUPFAM" id="SSF46689">
    <property type="entry name" value="Homeodomain-like"/>
    <property type="match status" value="1"/>
</dbReference>
<accession>A0A2T0SQQ8</accession>
<evidence type="ECO:0000259" key="5">
    <source>
        <dbReference type="PROSITE" id="PS50977"/>
    </source>
</evidence>
<comment type="caution">
    <text evidence="6">The sequence shown here is derived from an EMBL/GenBank/DDBJ whole genome shotgun (WGS) entry which is preliminary data.</text>
</comment>
<keyword evidence="7" id="KW-1185">Reference proteome</keyword>
<evidence type="ECO:0000313" key="6">
    <source>
        <dbReference type="EMBL" id="PRY35736.1"/>
    </source>
</evidence>
<evidence type="ECO:0000256" key="4">
    <source>
        <dbReference type="PROSITE-ProRule" id="PRU00335"/>
    </source>
</evidence>
<dbReference type="PANTHER" id="PTHR30055:SF234">
    <property type="entry name" value="HTH-TYPE TRANSCRIPTIONAL REGULATOR BETI"/>
    <property type="match status" value="1"/>
</dbReference>
<dbReference type="PANTHER" id="PTHR30055">
    <property type="entry name" value="HTH-TYPE TRANSCRIPTIONAL REGULATOR RUTR"/>
    <property type="match status" value="1"/>
</dbReference>
<dbReference type="InterPro" id="IPR050109">
    <property type="entry name" value="HTH-type_TetR-like_transc_reg"/>
</dbReference>
<dbReference type="PROSITE" id="PS50977">
    <property type="entry name" value="HTH_TETR_2"/>
    <property type="match status" value="1"/>
</dbReference>
<dbReference type="InterPro" id="IPR001647">
    <property type="entry name" value="HTH_TetR"/>
</dbReference>
<dbReference type="PROSITE" id="PS01081">
    <property type="entry name" value="HTH_TETR_1"/>
    <property type="match status" value="1"/>
</dbReference>
<dbReference type="InterPro" id="IPR023772">
    <property type="entry name" value="DNA-bd_HTH_TetR-type_CS"/>
</dbReference>
<reference evidence="6 7" key="1">
    <citation type="submission" date="2018-03" db="EMBL/GenBank/DDBJ databases">
        <title>Genomic Encyclopedia of Archaeal and Bacterial Type Strains, Phase II (KMG-II): from individual species to whole genera.</title>
        <authorList>
            <person name="Goeker M."/>
        </authorList>
    </citation>
    <scope>NUCLEOTIDE SEQUENCE [LARGE SCALE GENOMIC DNA]</scope>
    <source>
        <strain evidence="6 7">DSM 44720</strain>
    </source>
</reference>
<dbReference type="AlphaFoldDB" id="A0A2T0SQQ8"/>
<organism evidence="6 7">
    <name type="scientific">Umezawaea tangerina</name>
    <dbReference type="NCBI Taxonomy" id="84725"/>
    <lineage>
        <taxon>Bacteria</taxon>
        <taxon>Bacillati</taxon>
        <taxon>Actinomycetota</taxon>
        <taxon>Actinomycetes</taxon>
        <taxon>Pseudonocardiales</taxon>
        <taxon>Pseudonocardiaceae</taxon>
        <taxon>Umezawaea</taxon>
    </lineage>
</organism>
<feature type="domain" description="HTH tetR-type" evidence="5">
    <location>
        <begin position="16"/>
        <end position="75"/>
    </location>
</feature>
<dbReference type="GO" id="GO:0000976">
    <property type="term" value="F:transcription cis-regulatory region binding"/>
    <property type="evidence" value="ECO:0007669"/>
    <property type="project" value="TreeGrafter"/>
</dbReference>